<evidence type="ECO:0000313" key="1">
    <source>
        <dbReference type="EMBL" id="JAH62669.1"/>
    </source>
</evidence>
<sequence>MRSANMYISNS</sequence>
<name>A0A0E9U9T2_ANGAN</name>
<dbReference type="EMBL" id="GBXM01045908">
    <property type="protein sequence ID" value="JAH62669.1"/>
    <property type="molecule type" value="Transcribed_RNA"/>
</dbReference>
<organism evidence="1">
    <name type="scientific">Anguilla anguilla</name>
    <name type="common">European freshwater eel</name>
    <name type="synonym">Muraena anguilla</name>
    <dbReference type="NCBI Taxonomy" id="7936"/>
    <lineage>
        <taxon>Eukaryota</taxon>
        <taxon>Metazoa</taxon>
        <taxon>Chordata</taxon>
        <taxon>Craniata</taxon>
        <taxon>Vertebrata</taxon>
        <taxon>Euteleostomi</taxon>
        <taxon>Actinopterygii</taxon>
        <taxon>Neopterygii</taxon>
        <taxon>Teleostei</taxon>
        <taxon>Anguilliformes</taxon>
        <taxon>Anguillidae</taxon>
        <taxon>Anguilla</taxon>
    </lineage>
</organism>
<accession>A0A0E9U9T2</accession>
<reference evidence="1" key="2">
    <citation type="journal article" date="2015" name="Fish Shellfish Immunol.">
        <title>Early steps in the European eel (Anguilla anguilla)-Vibrio vulnificus interaction in the gills: Role of the RtxA13 toxin.</title>
        <authorList>
            <person name="Callol A."/>
            <person name="Pajuelo D."/>
            <person name="Ebbesson L."/>
            <person name="Teles M."/>
            <person name="MacKenzie S."/>
            <person name="Amaro C."/>
        </authorList>
    </citation>
    <scope>NUCLEOTIDE SEQUENCE</scope>
</reference>
<reference evidence="1" key="1">
    <citation type="submission" date="2014-11" db="EMBL/GenBank/DDBJ databases">
        <authorList>
            <person name="Amaro Gonzalez C."/>
        </authorList>
    </citation>
    <scope>NUCLEOTIDE SEQUENCE</scope>
</reference>
<protein>
    <submittedName>
        <fullName evidence="1">Uncharacterized protein</fullName>
    </submittedName>
</protein>
<proteinExistence type="predicted"/>